<dbReference type="PANTHER" id="PTHR23019">
    <property type="entry name" value="NUCLEAR PORE MEMBRANE GLYCOPROTEIN GP210-RELATED"/>
    <property type="match status" value="1"/>
</dbReference>
<dbReference type="Gene3D" id="2.60.40.1080">
    <property type="match status" value="5"/>
</dbReference>
<evidence type="ECO:0000313" key="4">
    <source>
        <dbReference type="EMBL" id="GGZ94408.1"/>
    </source>
</evidence>
<dbReference type="PANTHER" id="PTHR23019:SF0">
    <property type="entry name" value="NUCLEAR PORE MEMBRANE GLYCOPROTEIN 210"/>
    <property type="match status" value="1"/>
</dbReference>
<accession>A0A918REH8</accession>
<reference evidence="4" key="1">
    <citation type="journal article" date="2014" name="Int. J. Syst. Evol. Microbiol.">
        <title>Complete genome sequence of Corynebacterium casei LMG S-19264T (=DSM 44701T), isolated from a smear-ripened cheese.</title>
        <authorList>
            <consortium name="US DOE Joint Genome Institute (JGI-PGF)"/>
            <person name="Walter F."/>
            <person name="Albersmeier A."/>
            <person name="Kalinowski J."/>
            <person name="Ruckert C."/>
        </authorList>
    </citation>
    <scope>NUCLEOTIDE SEQUENCE</scope>
    <source>
        <strain evidence="4">KCTC 12710</strain>
    </source>
</reference>
<gene>
    <name evidence="4" type="ORF">GCM10007028_35940</name>
</gene>
<dbReference type="EMBL" id="BMWZ01000015">
    <property type="protein sequence ID" value="GGZ94408.1"/>
    <property type="molecule type" value="Genomic_DNA"/>
</dbReference>
<dbReference type="Proteomes" id="UP000636004">
    <property type="component" value="Unassembled WGS sequence"/>
</dbReference>
<keyword evidence="1 2" id="KW-0732">Signal</keyword>
<feature type="domain" description="BIG2" evidence="3">
    <location>
        <begin position="723"/>
        <end position="802"/>
    </location>
</feature>
<dbReference type="NCBIfam" id="TIGR03803">
    <property type="entry name" value="Gloeo_Verruco"/>
    <property type="match status" value="5"/>
</dbReference>
<feature type="domain" description="BIG2" evidence="3">
    <location>
        <begin position="458"/>
        <end position="536"/>
    </location>
</feature>
<dbReference type="InterPro" id="IPR026444">
    <property type="entry name" value="Secre_tail"/>
</dbReference>
<sequence>MKIIVFISTLFFYNVLLAQHSAIWGTAFRGGANDAGFIYKLDPDGSNYEIVHEFNGTTTGRSLYAGLVKGNDGLLYGVTAFGGASDAGVLYSINPENNDFEVLHHFEVGMHPQGELVLAANGNFYGYGNSGSGVIFEFNPSNRSMEIVHSFSDSAFVSAEGYLIEVESNVLYGIGNSLGNYGRIFKLDMNTGIYSELHSFSGTIGRCNPTLLLTDDNVLYGTSLSEEIIFTFDLKTNTLEIVATLSGDFSGLNGGLIMASSGKIYGTAVFGGPLRFGSLFEFDPVTKTTTNVYTCRSETDGVLTNSPTEGYDGNIYSTTRYGGTGDGLGKIFMYNPSTGSSTETLVSLDDAHTVASILLVVGERTITDLTLFPKDSTITTDDGQITFRPEILPTLAMEQDLLWTSSDPSIATISSDGVLTAQKNGVVTISATANYGLGISDETTVTVTNQDGNIPEILTETITITSETNVINSIGQTLQLGTDFSPSNVTNQNVTWSISDESIAEISSDGIITALNTGQVTVTALSSDGTGIIATKVVLINSKITSIDVNSAADIIDTEDGTLQMLAIVTPSNSSNTDVYWNVSDESIATISEDGLLQALLDGTVTVYAEAYDGSGVIGSKEITITNQIPYVEIESIIINAESDMITTCKGTLQLTATILPENATVQNLEWTTTNSGVATIDQNGLITAVSNGTVYIAATPTEGTNFLSGIFVVTISNQTVIAVESFHVSTNSSNILINESDSAFIQNIYPANATCYSINWTVEDSDVLELTQENDSVIFDGKSVGNTTIKVTIENGDNSILEKEISVNVGSTLAVAEETQSIHGITLYPNPSSGTFSINGITENVSVDIISISGQIIKSFFITPTNSELDICELSTGTYLIRILNKSGIFFRKIILL</sequence>
<dbReference type="InterPro" id="IPR008964">
    <property type="entry name" value="Invasin/intimin_cell_adhesion"/>
</dbReference>
<evidence type="ECO:0000256" key="2">
    <source>
        <dbReference type="SAM" id="SignalP"/>
    </source>
</evidence>
<comment type="caution">
    <text evidence="4">The sequence shown here is derived from an EMBL/GenBank/DDBJ whole genome shotgun (WGS) entry which is preliminary data.</text>
</comment>
<feature type="signal peptide" evidence="2">
    <location>
        <begin position="1"/>
        <end position="18"/>
    </location>
</feature>
<reference evidence="4" key="2">
    <citation type="submission" date="2020-09" db="EMBL/GenBank/DDBJ databases">
        <authorList>
            <person name="Sun Q."/>
            <person name="Kim S."/>
        </authorList>
    </citation>
    <scope>NUCLEOTIDE SEQUENCE</scope>
    <source>
        <strain evidence="4">KCTC 12710</strain>
    </source>
</reference>
<feature type="domain" description="BIG2" evidence="3">
    <location>
        <begin position="365"/>
        <end position="443"/>
    </location>
</feature>
<dbReference type="AlphaFoldDB" id="A0A918REH8"/>
<dbReference type="Pfam" id="PF18962">
    <property type="entry name" value="Por_Secre_tail"/>
    <property type="match status" value="1"/>
</dbReference>
<protein>
    <recommendedName>
        <fullName evidence="3">BIG2 domain-containing protein</fullName>
    </recommendedName>
</protein>
<dbReference type="NCBIfam" id="TIGR04183">
    <property type="entry name" value="Por_Secre_tail"/>
    <property type="match status" value="1"/>
</dbReference>
<dbReference type="RefSeq" id="WP_189362831.1">
    <property type="nucleotide sequence ID" value="NZ_BMWZ01000015.1"/>
</dbReference>
<dbReference type="InterPro" id="IPR003343">
    <property type="entry name" value="Big_2"/>
</dbReference>
<name>A0A918REH8_9FLAO</name>
<dbReference type="SMART" id="SM00635">
    <property type="entry name" value="BID_2"/>
    <property type="match status" value="5"/>
</dbReference>
<dbReference type="InterPro" id="IPR045197">
    <property type="entry name" value="NUP210-like"/>
</dbReference>
<dbReference type="Pfam" id="PF02368">
    <property type="entry name" value="Big_2"/>
    <property type="match status" value="4"/>
</dbReference>
<organism evidence="4 5">
    <name type="scientific">Algibacter mikhailovii</name>
    <dbReference type="NCBI Taxonomy" id="425498"/>
    <lineage>
        <taxon>Bacteria</taxon>
        <taxon>Pseudomonadati</taxon>
        <taxon>Bacteroidota</taxon>
        <taxon>Flavobacteriia</taxon>
        <taxon>Flavobacteriales</taxon>
        <taxon>Flavobacteriaceae</taxon>
        <taxon>Algibacter</taxon>
    </lineage>
</organism>
<feature type="chain" id="PRO_5037816032" description="BIG2 domain-containing protein" evidence="2">
    <location>
        <begin position="19"/>
        <end position="898"/>
    </location>
</feature>
<dbReference type="InterPro" id="IPR022519">
    <property type="entry name" value="Gloeo/Verruco_rpt"/>
</dbReference>
<proteinExistence type="predicted"/>
<feature type="domain" description="BIG2" evidence="3">
    <location>
        <begin position="633"/>
        <end position="712"/>
    </location>
</feature>
<evidence type="ECO:0000259" key="3">
    <source>
        <dbReference type="SMART" id="SM00635"/>
    </source>
</evidence>
<dbReference type="SUPFAM" id="SSF50969">
    <property type="entry name" value="YVTN repeat-like/Quinoprotein amine dehydrogenase"/>
    <property type="match status" value="1"/>
</dbReference>
<dbReference type="InterPro" id="IPR011044">
    <property type="entry name" value="Quino_amine_DH_bsu"/>
</dbReference>
<keyword evidence="5" id="KW-1185">Reference proteome</keyword>
<dbReference type="SUPFAM" id="SSF49373">
    <property type="entry name" value="Invasin/intimin cell-adhesion fragments"/>
    <property type="match status" value="4"/>
</dbReference>
<evidence type="ECO:0000256" key="1">
    <source>
        <dbReference type="ARBA" id="ARBA00022729"/>
    </source>
</evidence>
<evidence type="ECO:0000313" key="5">
    <source>
        <dbReference type="Proteomes" id="UP000636004"/>
    </source>
</evidence>
<feature type="domain" description="BIG2" evidence="3">
    <location>
        <begin position="543"/>
        <end position="621"/>
    </location>
</feature>